<evidence type="ECO:0000256" key="2">
    <source>
        <dbReference type="ARBA" id="ARBA00023315"/>
    </source>
</evidence>
<evidence type="ECO:0000313" key="5">
    <source>
        <dbReference type="Proteomes" id="UP000228531"/>
    </source>
</evidence>
<dbReference type="RefSeq" id="WP_100368144.1">
    <property type="nucleotide sequence ID" value="NZ_PGTY01000002.1"/>
</dbReference>
<protein>
    <submittedName>
        <fullName evidence="4">L-amino acid N-acyltransferase YncA</fullName>
    </submittedName>
</protein>
<dbReference type="EMBL" id="PGTY01000002">
    <property type="protein sequence ID" value="PJI85790.1"/>
    <property type="molecule type" value="Genomic_DNA"/>
</dbReference>
<dbReference type="SUPFAM" id="SSF55729">
    <property type="entry name" value="Acyl-CoA N-acyltransferases (Nat)"/>
    <property type="match status" value="1"/>
</dbReference>
<dbReference type="Pfam" id="PF00583">
    <property type="entry name" value="Acetyltransf_1"/>
    <property type="match status" value="1"/>
</dbReference>
<dbReference type="PROSITE" id="PS51186">
    <property type="entry name" value="GNAT"/>
    <property type="match status" value="1"/>
</dbReference>
<dbReference type="InterPro" id="IPR000182">
    <property type="entry name" value="GNAT_dom"/>
</dbReference>
<dbReference type="GO" id="GO:0016747">
    <property type="term" value="F:acyltransferase activity, transferring groups other than amino-acyl groups"/>
    <property type="evidence" value="ECO:0007669"/>
    <property type="project" value="InterPro"/>
</dbReference>
<evidence type="ECO:0000313" key="4">
    <source>
        <dbReference type="EMBL" id="PJI85790.1"/>
    </source>
</evidence>
<evidence type="ECO:0000259" key="3">
    <source>
        <dbReference type="PROSITE" id="PS51186"/>
    </source>
</evidence>
<comment type="caution">
    <text evidence="4">The sequence shown here is derived from an EMBL/GenBank/DDBJ whole genome shotgun (WGS) entry which is preliminary data.</text>
</comment>
<dbReference type="InterPro" id="IPR050832">
    <property type="entry name" value="Bact_Acetyltransf"/>
</dbReference>
<sequence>MITRPAIPADAPDMTALLNEIIAIGGTTAYTTPLTEEQVLRDYITRESLISSHVAEADDRVVGFQWLRWADPECDGMPKGWAIIASFVATSAAGKGIGKHLFAATATSATKAGVTTIDATIRGDNTSGLRYYSGLGFEDYDRLTDIELSDGTVVDKVRKRFEIS</sequence>
<gene>
    <name evidence="4" type="ORF">BC777_2137</name>
</gene>
<evidence type="ECO:0000256" key="1">
    <source>
        <dbReference type="ARBA" id="ARBA00022679"/>
    </source>
</evidence>
<dbReference type="OrthoDB" id="5997585at2"/>
<dbReference type="PANTHER" id="PTHR43877">
    <property type="entry name" value="AMINOALKYLPHOSPHONATE N-ACETYLTRANSFERASE-RELATED-RELATED"/>
    <property type="match status" value="1"/>
</dbReference>
<dbReference type="Proteomes" id="UP000228531">
    <property type="component" value="Unassembled WGS sequence"/>
</dbReference>
<proteinExistence type="predicted"/>
<keyword evidence="5" id="KW-1185">Reference proteome</keyword>
<accession>A0A2M8W4E6</accession>
<reference evidence="4 5" key="1">
    <citation type="submission" date="2017-11" db="EMBL/GenBank/DDBJ databases">
        <title>Genomic Encyclopedia of Archaeal and Bacterial Type Strains, Phase II (KMG-II): From Individual Species to Whole Genera.</title>
        <authorList>
            <person name="Goeker M."/>
        </authorList>
    </citation>
    <scope>NUCLEOTIDE SEQUENCE [LARGE SCALE GENOMIC DNA]</scope>
    <source>
        <strain evidence="4 5">DSM 29128</strain>
    </source>
</reference>
<dbReference type="InterPro" id="IPR016181">
    <property type="entry name" value="Acyl_CoA_acyltransferase"/>
</dbReference>
<feature type="domain" description="N-acetyltransferase" evidence="3">
    <location>
        <begin position="1"/>
        <end position="160"/>
    </location>
</feature>
<dbReference type="Gene3D" id="3.40.630.30">
    <property type="match status" value="1"/>
</dbReference>
<dbReference type="AlphaFoldDB" id="A0A2M8W4E6"/>
<keyword evidence="2 4" id="KW-0012">Acyltransferase</keyword>
<dbReference type="CDD" id="cd04301">
    <property type="entry name" value="NAT_SF"/>
    <property type="match status" value="1"/>
</dbReference>
<organism evidence="4 5">
    <name type="scientific">Yoonia maricola</name>
    <dbReference type="NCBI Taxonomy" id="420999"/>
    <lineage>
        <taxon>Bacteria</taxon>
        <taxon>Pseudomonadati</taxon>
        <taxon>Pseudomonadota</taxon>
        <taxon>Alphaproteobacteria</taxon>
        <taxon>Rhodobacterales</taxon>
        <taxon>Paracoccaceae</taxon>
        <taxon>Yoonia</taxon>
    </lineage>
</organism>
<name>A0A2M8W4E6_9RHOB</name>
<keyword evidence="1 4" id="KW-0808">Transferase</keyword>